<feature type="domain" description="Beta-lactamase-related" evidence="2">
    <location>
        <begin position="69"/>
        <end position="407"/>
    </location>
</feature>
<name>U2ZZV9_9SPHN</name>
<accession>U2ZZV9</accession>
<dbReference type="Proteomes" id="UP000016568">
    <property type="component" value="Unassembled WGS sequence"/>
</dbReference>
<gene>
    <name evidence="3" type="ORF">NT2_02_01460</name>
</gene>
<reference evidence="3 4" key="1">
    <citation type="submission" date="2013-09" db="EMBL/GenBank/DDBJ databases">
        <title>Whole genome shotgun sequence of Novosphingobium tardaugens NBRC 16725.</title>
        <authorList>
            <person name="Isaki S."/>
            <person name="Hosoyama A."/>
            <person name="Tsuchikane K."/>
            <person name="Katsumata H."/>
            <person name="Ando Y."/>
            <person name="Yamazaki S."/>
            <person name="Fujita N."/>
        </authorList>
    </citation>
    <scope>NUCLEOTIDE SEQUENCE [LARGE SCALE GENOMIC DNA]</scope>
    <source>
        <strain evidence="3 4">NBRC 16725</strain>
    </source>
</reference>
<evidence type="ECO:0000259" key="2">
    <source>
        <dbReference type="Pfam" id="PF00144"/>
    </source>
</evidence>
<dbReference type="RefSeq" id="WP_021688970.1">
    <property type="nucleotide sequence ID" value="NZ_BASZ01000002.1"/>
</dbReference>
<dbReference type="KEGG" id="ntd:EGO55_00250"/>
<dbReference type="InterPro" id="IPR012338">
    <property type="entry name" value="Beta-lactam/transpept-like"/>
</dbReference>
<dbReference type="InterPro" id="IPR001466">
    <property type="entry name" value="Beta-lactam-related"/>
</dbReference>
<dbReference type="PANTHER" id="PTHR43283:SF3">
    <property type="entry name" value="BETA-LACTAMASE FAMILY PROTEIN (AFU_ORTHOLOGUE AFUA_5G07500)"/>
    <property type="match status" value="1"/>
</dbReference>
<comment type="caution">
    <text evidence="3">The sequence shown here is derived from an EMBL/GenBank/DDBJ whole genome shotgun (WGS) entry which is preliminary data.</text>
</comment>
<keyword evidence="4" id="KW-1185">Reference proteome</keyword>
<dbReference type="Gene3D" id="3.40.710.10">
    <property type="entry name" value="DD-peptidase/beta-lactamase superfamily"/>
    <property type="match status" value="1"/>
</dbReference>
<keyword evidence="3" id="KW-0378">Hydrolase</keyword>
<dbReference type="Pfam" id="PF00144">
    <property type="entry name" value="Beta-lactamase"/>
    <property type="match status" value="1"/>
</dbReference>
<dbReference type="GO" id="GO:0016787">
    <property type="term" value="F:hydrolase activity"/>
    <property type="evidence" value="ECO:0007669"/>
    <property type="project" value="UniProtKB-KW"/>
</dbReference>
<evidence type="ECO:0000313" key="3">
    <source>
        <dbReference type="EMBL" id="GAD48063.1"/>
    </source>
</evidence>
<keyword evidence="1" id="KW-0732">Signal</keyword>
<sequence>MTDQINTYATRRIFMGGTAALGASLALAPSFAWAKSGPQAEVWPGVTQFTDGYVRSGKLAGAIAAMGLGQDALQFVARGQRTFEGAPMDGDSLFRIYSMTKPVTGMAVMALIDDGKLKLDQPLADILPKYTSMQVQRVPDGSITDLVPAQRPITIRHLLTHTSGLGYSIIQNGPIKTAYVQAGLVPGQISRLPIAELFGTRNTTLTLTQFADRLADMPLVYQPGTKWSYSVGLDLLGRVIEVVSGQTFDAFLQERLFDPLGMTSTWFQVPQDQVRRMTTNYGIMQGVLLPLDPGTASVFAMKPAFPFGGAGLVSSPRDYDRFLRMLLGYGKFEGKRIIGEEAVRIGTSNLLPAGISTVGTFATGGGFGAGGRVGLGVEAGTFGWAGAAGTMGFVDMKRGWRGGFYAQYMPASAYPIQGEFPQVAMKDAIAALGVNA</sequence>
<dbReference type="PANTHER" id="PTHR43283">
    <property type="entry name" value="BETA-LACTAMASE-RELATED"/>
    <property type="match status" value="1"/>
</dbReference>
<dbReference type="OrthoDB" id="9808046at2"/>
<feature type="chain" id="PRO_5030177858" evidence="1">
    <location>
        <begin position="35"/>
        <end position="436"/>
    </location>
</feature>
<protein>
    <submittedName>
        <fullName evidence="3">Putative hydrolase</fullName>
    </submittedName>
</protein>
<dbReference type="EMBL" id="BASZ01000002">
    <property type="protein sequence ID" value="GAD48063.1"/>
    <property type="molecule type" value="Genomic_DNA"/>
</dbReference>
<organism evidence="3 4">
    <name type="scientific">Caenibius tardaugens NBRC 16725</name>
    <dbReference type="NCBI Taxonomy" id="1219035"/>
    <lineage>
        <taxon>Bacteria</taxon>
        <taxon>Pseudomonadati</taxon>
        <taxon>Pseudomonadota</taxon>
        <taxon>Alphaproteobacteria</taxon>
        <taxon>Sphingomonadales</taxon>
        <taxon>Erythrobacteraceae</taxon>
        <taxon>Caenibius</taxon>
    </lineage>
</organism>
<proteinExistence type="predicted"/>
<dbReference type="AlphaFoldDB" id="U2ZZV9"/>
<evidence type="ECO:0000256" key="1">
    <source>
        <dbReference type="SAM" id="SignalP"/>
    </source>
</evidence>
<dbReference type="InterPro" id="IPR006311">
    <property type="entry name" value="TAT_signal"/>
</dbReference>
<evidence type="ECO:0000313" key="4">
    <source>
        <dbReference type="Proteomes" id="UP000016568"/>
    </source>
</evidence>
<dbReference type="PROSITE" id="PS51318">
    <property type="entry name" value="TAT"/>
    <property type="match status" value="1"/>
</dbReference>
<dbReference type="SUPFAM" id="SSF56601">
    <property type="entry name" value="beta-lactamase/transpeptidase-like"/>
    <property type="match status" value="1"/>
</dbReference>
<dbReference type="eggNOG" id="COG1680">
    <property type="taxonomic scope" value="Bacteria"/>
</dbReference>
<feature type="signal peptide" evidence="1">
    <location>
        <begin position="1"/>
        <end position="34"/>
    </location>
</feature>
<dbReference type="InterPro" id="IPR050789">
    <property type="entry name" value="Diverse_Enzym_Activities"/>
</dbReference>